<accession>A0ABY6MKT8</accession>
<sequence>MKFPLRSQVGHLIVFIVAFIAFTNAEASVDTVTTYSASMKKEIKALVITPDSYDESKDYPVVYLLHGFSGNYKDWFTKVPSIESYANRYELIIVTPDGNFGSWYWDSPVNPQSKYETYVAEELVDFIDQQYSTIASRSGRAITGLSMGGHGALYLAFRHQDRFGAAGSMSGGVDIGPFPENWQMKDYLGAKAEFPERWKSYSVMGQLHLLSQNNLALIVSCGTGDFFYPVNLKLHEELTYNNIPHTFMTGPGGHTWNYWADAVQYHLLYFHNYFQSN</sequence>
<dbReference type="RefSeq" id="WP_264809820.1">
    <property type="nucleotide sequence ID" value="NZ_CP110226.1"/>
</dbReference>
<dbReference type="InterPro" id="IPR000801">
    <property type="entry name" value="Esterase-like"/>
</dbReference>
<evidence type="ECO:0000313" key="2">
    <source>
        <dbReference type="EMBL" id="UZD23281.1"/>
    </source>
</evidence>
<evidence type="ECO:0000313" key="3">
    <source>
        <dbReference type="Proteomes" id="UP001163156"/>
    </source>
</evidence>
<gene>
    <name evidence="2" type="ORF">OM944_02075</name>
</gene>
<name>A0ABY6MKT8_9BACT</name>
<proteinExistence type="predicted"/>
<dbReference type="Proteomes" id="UP001163156">
    <property type="component" value="Chromosome"/>
</dbReference>
<dbReference type="PANTHER" id="PTHR48098">
    <property type="entry name" value="ENTEROCHELIN ESTERASE-RELATED"/>
    <property type="match status" value="1"/>
</dbReference>
<dbReference type="Pfam" id="PF00756">
    <property type="entry name" value="Esterase"/>
    <property type="match status" value="1"/>
</dbReference>
<dbReference type="PANTHER" id="PTHR48098:SF1">
    <property type="entry name" value="DIACYLGLYCEROL ACYLTRANSFERASE_MYCOLYLTRANSFERASE AG85A"/>
    <property type="match status" value="1"/>
</dbReference>
<feature type="signal peptide" evidence="1">
    <location>
        <begin position="1"/>
        <end position="27"/>
    </location>
</feature>
<dbReference type="InterPro" id="IPR050583">
    <property type="entry name" value="Mycobacterial_A85_antigen"/>
</dbReference>
<evidence type="ECO:0000256" key="1">
    <source>
        <dbReference type="SAM" id="SignalP"/>
    </source>
</evidence>
<reference evidence="2" key="1">
    <citation type="submission" date="2022-10" db="EMBL/GenBank/DDBJ databases">
        <title>Algoriphagus sp. a novel bacteria isolate from halophytes salicornia europaea.</title>
        <authorList>
            <person name="Peng Y."/>
            <person name="Jiang L."/>
            <person name="Lee J."/>
        </authorList>
    </citation>
    <scope>NUCLEOTIDE SEQUENCE</scope>
    <source>
        <strain evidence="2">TR-M5</strain>
    </source>
</reference>
<keyword evidence="3" id="KW-1185">Reference proteome</keyword>
<dbReference type="SUPFAM" id="SSF53474">
    <property type="entry name" value="alpha/beta-Hydrolases"/>
    <property type="match status" value="1"/>
</dbReference>
<keyword evidence="1" id="KW-0732">Signal</keyword>
<protein>
    <submittedName>
        <fullName evidence="2">Esterase family protein</fullName>
    </submittedName>
</protein>
<dbReference type="InterPro" id="IPR029058">
    <property type="entry name" value="AB_hydrolase_fold"/>
</dbReference>
<feature type="chain" id="PRO_5047037262" evidence="1">
    <location>
        <begin position="28"/>
        <end position="277"/>
    </location>
</feature>
<organism evidence="2 3">
    <name type="scientific">Algoriphagus halophytocola</name>
    <dbReference type="NCBI Taxonomy" id="2991499"/>
    <lineage>
        <taxon>Bacteria</taxon>
        <taxon>Pseudomonadati</taxon>
        <taxon>Bacteroidota</taxon>
        <taxon>Cytophagia</taxon>
        <taxon>Cytophagales</taxon>
        <taxon>Cyclobacteriaceae</taxon>
        <taxon>Algoriphagus</taxon>
    </lineage>
</organism>
<dbReference type="Gene3D" id="3.40.50.1820">
    <property type="entry name" value="alpha/beta hydrolase"/>
    <property type="match status" value="1"/>
</dbReference>
<dbReference type="EMBL" id="CP110226">
    <property type="protein sequence ID" value="UZD23281.1"/>
    <property type="molecule type" value="Genomic_DNA"/>
</dbReference>